<evidence type="ECO:0000313" key="1">
    <source>
        <dbReference type="EMBL" id="AQP53078.1"/>
    </source>
</evidence>
<accession>A0A1Q2D3Y2</accession>
<dbReference type="InterPro" id="IPR021008">
    <property type="entry name" value="DltX"/>
</dbReference>
<dbReference type="EMBL" id="CP019609">
    <property type="protein sequence ID" value="AQP53078.1"/>
    <property type="molecule type" value="Genomic_DNA"/>
</dbReference>
<evidence type="ECO:0000313" key="2">
    <source>
        <dbReference type="Proteomes" id="UP000188246"/>
    </source>
</evidence>
<reference evidence="1 2" key="1">
    <citation type="journal article" date="2010" name="Int. J. Syst. Evol. Microbiol.">
        <title>Vagococcus penaei sp. nov., isolated from spoilage microbiota of cooked shrimp (Penaeus vannamei).</title>
        <authorList>
            <person name="Jaffres E."/>
            <person name="Prevost H."/>
            <person name="Rossero A."/>
            <person name="Joffraud J.J."/>
            <person name="Dousset X."/>
        </authorList>
    </citation>
    <scope>NUCLEOTIDE SEQUENCE [LARGE SCALE GENOMIC DNA]</scope>
    <source>
        <strain evidence="1 2">CD276</strain>
    </source>
</reference>
<protein>
    <submittedName>
        <fullName evidence="1">D-alanyl-lipoteichoic acid biosynthesis protein</fullName>
    </submittedName>
</protein>
<name>A0A1Q2D3Y2_9ENTE</name>
<dbReference type="KEGG" id="vpi:BW732_01780"/>
<keyword evidence="2" id="KW-1185">Reference proteome</keyword>
<dbReference type="Proteomes" id="UP000188246">
    <property type="component" value="Chromosome"/>
</dbReference>
<proteinExistence type="predicted"/>
<dbReference type="RefSeq" id="WP_077275175.1">
    <property type="nucleotide sequence ID" value="NZ_CP019609.1"/>
</dbReference>
<organism evidence="1 2">
    <name type="scientific">Vagococcus penaei</name>
    <dbReference type="NCBI Taxonomy" id="633807"/>
    <lineage>
        <taxon>Bacteria</taxon>
        <taxon>Bacillati</taxon>
        <taxon>Bacillota</taxon>
        <taxon>Bacilli</taxon>
        <taxon>Lactobacillales</taxon>
        <taxon>Enterococcaceae</taxon>
        <taxon>Vagococcus</taxon>
    </lineage>
</organism>
<dbReference type="AlphaFoldDB" id="A0A1Q2D3Y2"/>
<gene>
    <name evidence="1" type="ORF">BW732_01780</name>
</gene>
<dbReference type="STRING" id="633807.BW732_01780"/>
<sequence length="51" mass="5940">MKKVEEKQVSKSRYWLTFAGKTFLYAGILVGLIYLYHYSHVGGGSFIYNQF</sequence>
<dbReference type="Pfam" id="PF12459">
    <property type="entry name" value="DltX"/>
    <property type="match status" value="1"/>
</dbReference>
<dbReference type="OrthoDB" id="2243021at2"/>